<feature type="region of interest" description="Disordered" evidence="1">
    <location>
        <begin position="1"/>
        <end position="49"/>
    </location>
</feature>
<protein>
    <submittedName>
        <fullName evidence="2">Uncharacterized protein</fullName>
    </submittedName>
</protein>
<dbReference type="EMBL" id="DS268687">
    <property type="protein sequence ID" value="EFO98430.1"/>
    <property type="molecule type" value="Genomic_DNA"/>
</dbReference>
<evidence type="ECO:0000313" key="2">
    <source>
        <dbReference type="EMBL" id="EFO98430.1"/>
    </source>
</evidence>
<accession>E3NHV5</accession>
<gene>
    <name evidence="2" type="ORF">CRE_01398</name>
</gene>
<dbReference type="AlphaFoldDB" id="E3NHV5"/>
<reference evidence="2" key="1">
    <citation type="submission" date="2007-07" db="EMBL/GenBank/DDBJ databases">
        <title>PCAP assembly of the Caenorhabditis remanei genome.</title>
        <authorList>
            <consortium name="The Caenorhabditis remanei Sequencing Consortium"/>
            <person name="Wilson R.K."/>
        </authorList>
    </citation>
    <scope>NUCLEOTIDE SEQUENCE [LARGE SCALE GENOMIC DNA]</scope>
    <source>
        <strain evidence="2">PB4641</strain>
    </source>
</reference>
<dbReference type="HOGENOM" id="CLU_3144266_0_0_1"/>
<keyword evidence="3" id="KW-1185">Reference proteome</keyword>
<dbReference type="Proteomes" id="UP000008281">
    <property type="component" value="Unassembled WGS sequence"/>
</dbReference>
<name>E3NHV5_CAERE</name>
<organism evidence="3">
    <name type="scientific">Caenorhabditis remanei</name>
    <name type="common">Caenorhabditis vulgaris</name>
    <dbReference type="NCBI Taxonomy" id="31234"/>
    <lineage>
        <taxon>Eukaryota</taxon>
        <taxon>Metazoa</taxon>
        <taxon>Ecdysozoa</taxon>
        <taxon>Nematoda</taxon>
        <taxon>Chromadorea</taxon>
        <taxon>Rhabditida</taxon>
        <taxon>Rhabditina</taxon>
        <taxon>Rhabditomorpha</taxon>
        <taxon>Rhabditoidea</taxon>
        <taxon>Rhabditidae</taxon>
        <taxon>Peloderinae</taxon>
        <taxon>Caenorhabditis</taxon>
    </lineage>
</organism>
<sequence length="49" mass="5365">MDKLRPDDKENNDLFMNKLPSIENQKGADAEICGGGTIQNGKEGVETEN</sequence>
<evidence type="ECO:0000313" key="3">
    <source>
        <dbReference type="Proteomes" id="UP000008281"/>
    </source>
</evidence>
<feature type="compositionally biased region" description="Basic and acidic residues" evidence="1">
    <location>
        <begin position="1"/>
        <end position="12"/>
    </location>
</feature>
<evidence type="ECO:0000256" key="1">
    <source>
        <dbReference type="SAM" id="MobiDB-lite"/>
    </source>
</evidence>
<proteinExistence type="predicted"/>
<dbReference type="InParanoid" id="E3NHV5"/>